<reference evidence="2 3" key="1">
    <citation type="journal article" date="2018" name="Sci. Rep.">
        <title>A complete Leishmania donovani reference genome identifies novel genetic variations associated with virulence.</title>
        <authorList>
            <person name="Lypaczewski P."/>
            <person name="Hoshizaki J."/>
            <person name="Zhang W.-W."/>
            <person name="McCall L.-I."/>
            <person name="Torcivia-Rodriguez J."/>
            <person name="Simonyan V."/>
            <person name="Kaur A."/>
            <person name="Dewar K."/>
            <person name="Matlashewski G."/>
        </authorList>
    </citation>
    <scope>NUCLEOTIDE SEQUENCE [LARGE SCALE GENOMIC DNA]</scope>
    <source>
        <strain evidence="2 3">LdCL</strain>
    </source>
</reference>
<name>A0A3S5H7P6_LEIDO</name>
<organism evidence="2 3">
    <name type="scientific">Leishmania donovani</name>
    <dbReference type="NCBI Taxonomy" id="5661"/>
    <lineage>
        <taxon>Eukaryota</taxon>
        <taxon>Discoba</taxon>
        <taxon>Euglenozoa</taxon>
        <taxon>Kinetoplastea</taxon>
        <taxon>Metakinetoplastina</taxon>
        <taxon>Trypanosomatida</taxon>
        <taxon>Trypanosomatidae</taxon>
        <taxon>Leishmaniinae</taxon>
        <taxon>Leishmania</taxon>
    </lineage>
</organism>
<evidence type="ECO:0000313" key="2">
    <source>
        <dbReference type="EMBL" id="AYU81277.1"/>
    </source>
</evidence>
<feature type="region of interest" description="Disordered" evidence="1">
    <location>
        <begin position="63"/>
        <end position="110"/>
    </location>
</feature>
<feature type="compositionally biased region" description="Gly residues" evidence="1">
    <location>
        <begin position="76"/>
        <end position="99"/>
    </location>
</feature>
<dbReference type="AlphaFoldDB" id="A0A3S5H7P6"/>
<keyword evidence="3" id="KW-1185">Reference proteome</keyword>
<evidence type="ECO:0000256" key="1">
    <source>
        <dbReference type="SAM" id="MobiDB-lite"/>
    </source>
</evidence>
<gene>
    <name evidence="2" type="ORF">LdCL_310014800</name>
</gene>
<proteinExistence type="predicted"/>
<dbReference type="Proteomes" id="UP000274082">
    <property type="component" value="Chromosome 31"/>
</dbReference>
<feature type="region of interest" description="Disordered" evidence="1">
    <location>
        <begin position="1"/>
        <end position="22"/>
    </location>
</feature>
<feature type="compositionally biased region" description="Low complexity" evidence="1">
    <location>
        <begin position="1"/>
        <end position="20"/>
    </location>
</feature>
<sequence length="110" mass="11335">MFHQAAPPLQQPQTTYAYLPAPQPPLPTTTVVVSEGPYGYEQGLFPPSPPPRPGLLDVLLDLTHHHHHGNPPGPPGGFGGPGVFGGPPDGLGSFGGAPGRPGCQQHGGLW</sequence>
<evidence type="ECO:0000313" key="3">
    <source>
        <dbReference type="Proteomes" id="UP000274082"/>
    </source>
</evidence>
<protein>
    <submittedName>
        <fullName evidence="2">Uncharacterized protein</fullName>
    </submittedName>
</protein>
<dbReference type="EMBL" id="CP029530">
    <property type="protein sequence ID" value="AYU81277.1"/>
    <property type="molecule type" value="Genomic_DNA"/>
</dbReference>
<dbReference type="VEuPathDB" id="TriTrypDB:LdCL_310014800"/>
<accession>A0A3S5H7P6</accession>